<dbReference type="CTD" id="254863"/>
<organism evidence="1 2">
    <name type="scientific">Gymnodraco acuticeps</name>
    <name type="common">Antarctic dragonfish</name>
    <dbReference type="NCBI Taxonomy" id="8218"/>
    <lineage>
        <taxon>Eukaryota</taxon>
        <taxon>Metazoa</taxon>
        <taxon>Chordata</taxon>
        <taxon>Craniata</taxon>
        <taxon>Vertebrata</taxon>
        <taxon>Euteleostomi</taxon>
        <taxon>Actinopterygii</taxon>
        <taxon>Neopterygii</taxon>
        <taxon>Teleostei</taxon>
        <taxon>Neoteleostei</taxon>
        <taxon>Acanthomorphata</taxon>
        <taxon>Eupercaria</taxon>
        <taxon>Perciformes</taxon>
        <taxon>Notothenioidei</taxon>
        <taxon>Bathydraconidae</taxon>
        <taxon>Gymnodraco</taxon>
    </lineage>
</organism>
<dbReference type="Proteomes" id="UP000515161">
    <property type="component" value="Unplaced"/>
</dbReference>
<reference evidence="2" key="1">
    <citation type="submission" date="2025-08" db="UniProtKB">
        <authorList>
            <consortium name="RefSeq"/>
        </authorList>
    </citation>
    <scope>IDENTIFICATION</scope>
</reference>
<protein>
    <submittedName>
        <fullName evidence="2">Transmembrane protein 256</fullName>
    </submittedName>
</protein>
<dbReference type="RefSeq" id="XP_034076424.1">
    <property type="nucleotide sequence ID" value="XM_034220533.1"/>
</dbReference>
<keyword evidence="2" id="KW-0472">Membrane</keyword>
<keyword evidence="1" id="KW-1185">Reference proteome</keyword>
<dbReference type="InParanoid" id="A0A6P8UGZ6"/>
<dbReference type="KEGG" id="gacu:117548995"/>
<name>A0A6P8UGZ6_GYMAC</name>
<proteinExistence type="predicted"/>
<gene>
    <name evidence="2" type="primary">tmem256</name>
</gene>
<accession>A0A6P8UGZ6</accession>
<evidence type="ECO:0000313" key="1">
    <source>
        <dbReference type="Proteomes" id="UP000515161"/>
    </source>
</evidence>
<sequence>MTAAVVVRRLAALSGASAVAAGAYGAHGFKTATPMTTRECYLKRPTSIISTTAWLCWVLPTPANLLWRGPSCSGHGHVLWLSVPPVHDRETLLYARLLPWGGVAYDRWLAGYNYLNCNSSRPLHRAAL</sequence>
<evidence type="ECO:0000313" key="2">
    <source>
        <dbReference type="RefSeq" id="XP_034076424.1"/>
    </source>
</evidence>
<keyword evidence="2" id="KW-0812">Transmembrane</keyword>
<dbReference type="AlphaFoldDB" id="A0A6P8UGZ6"/>
<dbReference type="GeneID" id="117548995"/>